<dbReference type="InterPro" id="IPR013783">
    <property type="entry name" value="Ig-like_fold"/>
</dbReference>
<feature type="region of interest" description="Disordered" evidence="2">
    <location>
        <begin position="1084"/>
        <end position="1103"/>
    </location>
</feature>
<feature type="compositionally biased region" description="Basic and acidic residues" evidence="2">
    <location>
        <begin position="787"/>
        <end position="804"/>
    </location>
</feature>
<name>A0ABW9GVJ8_9FIRM</name>
<feature type="region of interest" description="Disordered" evidence="2">
    <location>
        <begin position="771"/>
        <end position="804"/>
    </location>
</feature>
<protein>
    <submittedName>
        <fullName evidence="4">S-layer homology domain-containing protein</fullName>
    </submittedName>
</protein>
<dbReference type="Gene3D" id="2.60.40.3630">
    <property type="match status" value="1"/>
</dbReference>
<feature type="domain" description="SLH" evidence="3">
    <location>
        <begin position="1334"/>
        <end position="1397"/>
    </location>
</feature>
<dbReference type="Gene3D" id="2.60.40.10">
    <property type="entry name" value="Immunoglobulins"/>
    <property type="match status" value="2"/>
</dbReference>
<dbReference type="InterPro" id="IPR051465">
    <property type="entry name" value="Cell_Envelope_Struct_Comp"/>
</dbReference>
<dbReference type="InterPro" id="IPR041498">
    <property type="entry name" value="Big_6"/>
</dbReference>
<dbReference type="RefSeq" id="WP_408976420.1">
    <property type="nucleotide sequence ID" value="NZ_JBJUVG010000001.1"/>
</dbReference>
<feature type="region of interest" description="Disordered" evidence="2">
    <location>
        <begin position="1137"/>
        <end position="1188"/>
    </location>
</feature>
<evidence type="ECO:0000259" key="3">
    <source>
        <dbReference type="PROSITE" id="PS51272"/>
    </source>
</evidence>
<dbReference type="PANTHER" id="PTHR43308">
    <property type="entry name" value="OUTER MEMBRANE PROTEIN ALPHA-RELATED"/>
    <property type="match status" value="1"/>
</dbReference>
<evidence type="ECO:0000313" key="5">
    <source>
        <dbReference type="Proteomes" id="UP001631949"/>
    </source>
</evidence>
<dbReference type="Proteomes" id="UP001631949">
    <property type="component" value="Unassembled WGS sequence"/>
</dbReference>
<keyword evidence="1" id="KW-0677">Repeat</keyword>
<evidence type="ECO:0000256" key="2">
    <source>
        <dbReference type="SAM" id="MobiDB-lite"/>
    </source>
</evidence>
<gene>
    <name evidence="4" type="ORF">ACKQTC_00110</name>
</gene>
<accession>A0ABW9GVJ8</accession>
<feature type="region of interest" description="Disordered" evidence="2">
    <location>
        <begin position="1254"/>
        <end position="1291"/>
    </location>
</feature>
<comment type="caution">
    <text evidence="4">The sequence shown here is derived from an EMBL/GenBank/DDBJ whole genome shotgun (WGS) entry which is preliminary data.</text>
</comment>
<sequence>MAPYRIIKRYAVYDALKVQFNTGKGFLSDADKKANKKEQVIPVQLDDNQIKRQTIEDSDYADKEAKTVMQQTIGLDEKITGNESGREVKAADGESLVPPAAEAGKPANEFKGWNTDPNATAPMTDDDLEQVVFKDDTTFYAIYGPKDQGKLNVKYVYNDGGQEKDIDAKYRMKGQEYASTWEGDFGTAVDLQKASTVNAPKFIGFVASEVKSDPENAQLKYLKDNPQTLIFVYNKLDTIIPEKTDDGNTNPKVDQTVKDTYVKVTYNKGEYGKLYVGDTAPTDQKKLADTLVYYVNPKEGIQLKDVAKVHAKADKDYVVDTTAPWKFAPETISSLDQVVANNTDQEGDDVQTEITLTAQYSKTLAKQFADKLEAQDIKVWKDADITWKDGVKLKDGALQGEFDKAKFNDINTLEKDKVKLNDQGQLVDEKGTAITADTLRSSAKAQKDPFTGGILVTFSDKSSLVIEGQKLYVAETKVKEGDDNNPASDNLPADKIKAELKLGKGTQIEDVLAGTEKGALYATFYLKPNTKLDTTDFPAVEAQPGYKEGSVKWMPDNGNLAPLTQDTVYTATATAKTIAEKVGDDVTAVFVPVDIAVWEGTADTAIPWKEGVKVADTVTDAEKKVEFQGYLDGAKSVEDATTPKRTAAKAEGSPFTGTLTVTFSDKSFVEIPKHNLYVWKVKTENNDTNKDQPKPKHAVRVSFAKGAGVTALDPANKTMTVKSGTTLETGDFPTATVDTAKGYKTPATWKGQDANAGLTVSENNKVFTATAEKDKSTENVIPYTPADPKKPADPQDKNIPTEDKDHKTIDKKDYVVVGFNVAPENAGTLTLGTVAKQPAIAALVKKDTLWSAVTLPTATAANKYTFWYWSDAPADKVADGQVRTAHFVTTGTEIGEKEKDKPLPADFVKATIAKGDGVKNDKLFGKSYAVKKGDSLAKGKFPTLAAEDNYKNPKWYQGETAVKDNQPEAVKISAETTFTAKAVSSVLDKNNLTGIEVVKDPTTMTYTEGDKPNYDGIKVKITDKNGNSLTIEKGKLQEYGVTLTPTEDTPLTITDHNGKHLTAQITVNGKPVTAESKGTFTVNKAPSKDPVITQPTEGDKIITGKGENGAEIVVKGKDGKEIGKTTVKDGKWEVTVPEGNDLKTGDKITVTQTEPGKAPTDKDTTVKDKEKSASPDITQPTEGDKTITGKGVKDAEIVVKDKDGKEIGKTKVKDDGSWEVTLPEGKDLQTGDKITVTQTEPGKKPNPVEVTVKAKRAPGGGGGTVVIPSQPDEKPDVKPGNKPGEGDLNKDDHYQYLIGYPDGTFGPNRGMTRAEVATMFTRLLKDRPVKGESYTSNFTDVNAGDWYANTVGYAVQKGIVSGYPDGSFKPNQAITRAEFSAIAARFAGLTDEKDLTFTDLDASHWGYKAIRLAASHGWISGYPDNTFRPAQDITRAEVTSITNRMLNRYADLDWLDANMDKVTQFSDVARSDWFFEPIMEAVVSHNFTRDADGKHEHWTGLNSESFI</sequence>
<evidence type="ECO:0000256" key="1">
    <source>
        <dbReference type="ARBA" id="ARBA00022737"/>
    </source>
</evidence>
<dbReference type="PROSITE" id="PS51272">
    <property type="entry name" value="SLH"/>
    <property type="match status" value="3"/>
</dbReference>
<keyword evidence="5" id="KW-1185">Reference proteome</keyword>
<dbReference type="EMBL" id="JBJUVG010000001">
    <property type="protein sequence ID" value="MFM9412789.1"/>
    <property type="molecule type" value="Genomic_DNA"/>
</dbReference>
<dbReference type="Pfam" id="PF00395">
    <property type="entry name" value="SLH"/>
    <property type="match status" value="3"/>
</dbReference>
<dbReference type="InterPro" id="IPR001119">
    <property type="entry name" value="SLH_dom"/>
</dbReference>
<feature type="compositionally biased region" description="Basic and acidic residues" evidence="2">
    <location>
        <begin position="1159"/>
        <end position="1173"/>
    </location>
</feature>
<feature type="compositionally biased region" description="Basic and acidic residues" evidence="2">
    <location>
        <begin position="1271"/>
        <end position="1291"/>
    </location>
</feature>
<reference evidence="4 5" key="1">
    <citation type="journal article" date="2016" name="Int. J. Syst. Evol. Microbiol.">
        <title>Peptococcus simiae sp. nov., isolated from rhesus macaque faeces and emended description of the genus Peptococcus.</title>
        <authorList>
            <person name="Shkoporov A.N."/>
            <person name="Efimov B.A."/>
            <person name="Kondova I."/>
            <person name="Ouwerling B."/>
            <person name="Chaplin A.V."/>
            <person name="Shcherbakova V.A."/>
            <person name="Langermans J.A.M."/>
        </authorList>
    </citation>
    <scope>NUCLEOTIDE SEQUENCE [LARGE SCALE GENOMIC DNA]</scope>
    <source>
        <strain evidence="4 5">M108</strain>
    </source>
</reference>
<feature type="domain" description="SLH" evidence="3">
    <location>
        <begin position="1398"/>
        <end position="1456"/>
    </location>
</feature>
<organism evidence="4 5">
    <name type="scientific">Peptococcus simiae</name>
    <dbReference type="NCBI Taxonomy" id="1643805"/>
    <lineage>
        <taxon>Bacteria</taxon>
        <taxon>Bacillati</taxon>
        <taxon>Bacillota</taxon>
        <taxon>Clostridia</taxon>
        <taxon>Eubacteriales</taxon>
        <taxon>Peptococcaceae</taxon>
        <taxon>Peptococcus</taxon>
    </lineage>
</organism>
<dbReference type="Pfam" id="PF17936">
    <property type="entry name" value="Big_6"/>
    <property type="match status" value="2"/>
</dbReference>
<proteinExistence type="predicted"/>
<feature type="domain" description="SLH" evidence="3">
    <location>
        <begin position="1271"/>
        <end position="1333"/>
    </location>
</feature>
<evidence type="ECO:0000313" key="4">
    <source>
        <dbReference type="EMBL" id="MFM9412789.1"/>
    </source>
</evidence>